<name>A0ABX1WUM4_9BACT</name>
<reference evidence="1 2" key="1">
    <citation type="submission" date="2018-12" db="EMBL/GenBank/DDBJ databases">
        <title>Marinifilum JC070 sp. nov., a marine bacterium isolated from Yongle Blue Hole in the South China Sea.</title>
        <authorList>
            <person name="Fu T."/>
        </authorList>
    </citation>
    <scope>NUCLEOTIDE SEQUENCE [LARGE SCALE GENOMIC DNA]</scope>
    <source>
        <strain evidence="1 2">JC070</strain>
    </source>
</reference>
<dbReference type="EMBL" id="RZNH01000009">
    <property type="protein sequence ID" value="NOU59707.1"/>
    <property type="molecule type" value="Genomic_DNA"/>
</dbReference>
<accession>A0ABX1WUM4</accession>
<sequence length="186" mass="21564">MKKLEAIKINVSKIDKDICYAKTNYWFGSICEYEFEIEDEVPNDEMRDLDITCEIIKETPALILLFSRYLIVNEGYESERQFLIFNHKSLVVLELIIKEDEVVDCSEIDLSNLNLAERNEEKKMTSFIKCLIGRDIKNNNTYGLYANPIWLGNGYQDNCWSNEGCKVSGCNDGNCSWLTFKCDCTE</sequence>
<evidence type="ECO:0000313" key="1">
    <source>
        <dbReference type="EMBL" id="NOU59707.1"/>
    </source>
</evidence>
<proteinExistence type="predicted"/>
<keyword evidence="2" id="KW-1185">Reference proteome</keyword>
<evidence type="ECO:0000313" key="2">
    <source>
        <dbReference type="Proteomes" id="UP000732105"/>
    </source>
</evidence>
<protein>
    <submittedName>
        <fullName evidence="1">Uncharacterized protein</fullName>
    </submittedName>
</protein>
<dbReference type="Proteomes" id="UP000732105">
    <property type="component" value="Unassembled WGS sequence"/>
</dbReference>
<dbReference type="RefSeq" id="WP_171594980.1">
    <property type="nucleotide sequence ID" value="NZ_RZNH01000009.1"/>
</dbReference>
<comment type="caution">
    <text evidence="1">The sequence shown here is derived from an EMBL/GenBank/DDBJ whole genome shotgun (WGS) entry which is preliminary data.</text>
</comment>
<gene>
    <name evidence="1" type="ORF">ELS83_07735</name>
</gene>
<organism evidence="1 2">
    <name type="scientific">Marinifilum caeruleilacunae</name>
    <dbReference type="NCBI Taxonomy" id="2499076"/>
    <lineage>
        <taxon>Bacteria</taxon>
        <taxon>Pseudomonadati</taxon>
        <taxon>Bacteroidota</taxon>
        <taxon>Bacteroidia</taxon>
        <taxon>Marinilabiliales</taxon>
        <taxon>Marinifilaceae</taxon>
    </lineage>
</organism>